<reference evidence="1 2" key="1">
    <citation type="submission" date="2018-11" db="EMBL/GenBank/DDBJ databases">
        <authorList>
            <person name="Na S.W."/>
            <person name="Baik M."/>
        </authorList>
    </citation>
    <scope>NUCLEOTIDE SEQUENCE [LARGE SCALE GENOMIC DNA]</scope>
    <source>
        <strain evidence="1 2">E39</strain>
    </source>
</reference>
<dbReference type="EMBL" id="CP033459">
    <property type="protein sequence ID" value="QFQ13295.1"/>
    <property type="molecule type" value="Genomic_DNA"/>
</dbReference>
<evidence type="ECO:0000313" key="1">
    <source>
        <dbReference type="EMBL" id="QFQ13295.1"/>
    </source>
</evidence>
<sequence length="205" mass="24060">MNPELIKRTQDFLFASEEEMEKAHVPIDVRQRLYRLRDMYSYWLRNPKQGDRHILAEIKRRNGLGDTQAYEDLRLLKLCLGNLQQMTRDWYQYLFIARCEEGFQMARDKGDAGAFAKVLASLGKFTRLDHEQLTGPDYSQIIPQQFEITSDPSVAGFQRIPNVLQLTQQLEKRFKKEIEAAEYEVIEVKPIYENEPAHSATYPQN</sequence>
<protein>
    <submittedName>
        <fullName evidence="1">Uncharacterized protein</fullName>
    </submittedName>
</protein>
<dbReference type="AlphaFoldDB" id="A0A5P8E8E0"/>
<gene>
    <name evidence="1" type="ORF">C7Y71_009900</name>
</gene>
<dbReference type="Proteomes" id="UP000249375">
    <property type="component" value="Chromosome"/>
</dbReference>
<name>A0A5P8E8E0_9BACT</name>
<evidence type="ECO:0000313" key="2">
    <source>
        <dbReference type="Proteomes" id="UP000249375"/>
    </source>
</evidence>
<organism evidence="1 2">
    <name type="scientific">Pseudoprevotella muciniphila</name>
    <dbReference type="NCBI Taxonomy" id="2133944"/>
    <lineage>
        <taxon>Bacteria</taxon>
        <taxon>Pseudomonadati</taxon>
        <taxon>Bacteroidota</taxon>
        <taxon>Bacteroidia</taxon>
        <taxon>Bacteroidales</taxon>
        <taxon>Prevotellaceae</taxon>
        <taxon>Pseudoprevotella</taxon>
    </lineage>
</organism>
<accession>A0A5P8E8E0</accession>
<proteinExistence type="predicted"/>
<keyword evidence="2" id="KW-1185">Reference proteome</keyword>
<dbReference type="KEGG" id="alq:C7Y71_009900"/>